<dbReference type="WBParaSite" id="SRAE_1000278800.1">
    <property type="protein sequence ID" value="SRAE_1000278800.1"/>
    <property type="gene ID" value="WBGene00259404"/>
</dbReference>
<dbReference type="OrthoDB" id="10248897at2759"/>
<evidence type="ECO:0000313" key="5">
    <source>
        <dbReference type="WormBase" id="SRAE_1000278800"/>
    </source>
</evidence>
<dbReference type="CTD" id="36376899"/>
<proteinExistence type="predicted"/>
<evidence type="ECO:0000313" key="4">
    <source>
        <dbReference type="WBParaSite" id="SRAE_1000278800.1"/>
    </source>
</evidence>
<evidence type="ECO:0000313" key="3">
    <source>
        <dbReference type="Proteomes" id="UP000035682"/>
    </source>
</evidence>
<dbReference type="STRING" id="34506.A0A090MWZ3"/>
<dbReference type="Proteomes" id="UP000035682">
    <property type="component" value="Unplaced"/>
</dbReference>
<dbReference type="Pfam" id="PF04669">
    <property type="entry name" value="PBDC1"/>
    <property type="match status" value="1"/>
</dbReference>
<gene>
    <name evidence="2 4 5" type="ORF">SRAE_1000278800</name>
</gene>
<protein>
    <submittedName>
        <fullName evidence="2">Protein PBDC1</fullName>
    </submittedName>
</protein>
<reference evidence="4" key="2">
    <citation type="submission" date="2020-12" db="UniProtKB">
        <authorList>
            <consortium name="WormBaseParasite"/>
        </authorList>
    </citation>
    <scope>IDENTIFICATION</scope>
</reference>
<dbReference type="InterPro" id="IPR008476">
    <property type="entry name" value="PBDC1_metazoa/fungi"/>
</dbReference>
<sequence>MANLETQLTAPAEDYINDPSIEFAWAMKASERASIHQNLLLNCDTKTLKLNKYQDEIYKAFRETFPDLNIELVTEEQLKGDNKKKWHDFCESFKEVDDYNMGALMRMDVKTIYTPDNTIIVPRIQFLAIEGARNVEGVNEKYKESISRDYQKASNDGTLAI</sequence>
<dbReference type="GeneID" id="36376899"/>
<evidence type="ECO:0000313" key="2">
    <source>
        <dbReference type="EMBL" id="CEF64534.1"/>
    </source>
</evidence>
<evidence type="ECO:0000259" key="1">
    <source>
        <dbReference type="Pfam" id="PF04669"/>
    </source>
</evidence>
<dbReference type="RefSeq" id="XP_024503735.1">
    <property type="nucleotide sequence ID" value="XM_024649904.1"/>
</dbReference>
<dbReference type="PANTHER" id="PTHR13410">
    <property type="entry name" value="PROTEIN PBDC1"/>
    <property type="match status" value="1"/>
</dbReference>
<feature type="domain" description="Polysaccharide biosynthesis" evidence="1">
    <location>
        <begin position="21"/>
        <end position="143"/>
    </location>
</feature>
<organism evidence="2">
    <name type="scientific">Strongyloides ratti</name>
    <name type="common">Parasitic roundworm</name>
    <dbReference type="NCBI Taxonomy" id="34506"/>
    <lineage>
        <taxon>Eukaryota</taxon>
        <taxon>Metazoa</taxon>
        <taxon>Ecdysozoa</taxon>
        <taxon>Nematoda</taxon>
        <taxon>Chromadorea</taxon>
        <taxon>Rhabditida</taxon>
        <taxon>Tylenchina</taxon>
        <taxon>Panagrolaimomorpha</taxon>
        <taxon>Strongyloidoidea</taxon>
        <taxon>Strongyloididae</taxon>
        <taxon>Strongyloides</taxon>
    </lineage>
</organism>
<dbReference type="AlphaFoldDB" id="A0A090MWZ3"/>
<dbReference type="PANTHER" id="PTHR13410:SF9">
    <property type="entry name" value="PROTEIN PBDC1"/>
    <property type="match status" value="1"/>
</dbReference>
<dbReference type="Gene3D" id="1.10.3560.10">
    <property type="entry name" value="yst0336 like domain"/>
    <property type="match status" value="1"/>
</dbReference>
<dbReference type="WormBase" id="SRAE_1000278800">
    <property type="protein sequence ID" value="SRP01319"/>
    <property type="gene ID" value="WBGene00259404"/>
</dbReference>
<keyword evidence="3" id="KW-1185">Reference proteome</keyword>
<reference evidence="2 3" key="1">
    <citation type="submission" date="2014-09" db="EMBL/GenBank/DDBJ databases">
        <authorList>
            <person name="Martin A.A."/>
        </authorList>
    </citation>
    <scope>NUCLEOTIDE SEQUENCE</scope>
    <source>
        <strain evidence="3">ED321</strain>
        <strain evidence="2">ED321 Heterogonic</strain>
    </source>
</reference>
<dbReference type="EMBL" id="LN609528">
    <property type="protein sequence ID" value="CEF64534.1"/>
    <property type="molecule type" value="Genomic_DNA"/>
</dbReference>
<dbReference type="InterPro" id="IPR021148">
    <property type="entry name" value="Polysacc_synth_dom"/>
</dbReference>
<accession>A0A090MWZ3</accession>
<dbReference type="GO" id="GO:0005737">
    <property type="term" value="C:cytoplasm"/>
    <property type="evidence" value="ECO:0007669"/>
    <property type="project" value="TreeGrafter"/>
</dbReference>
<name>A0A090MWZ3_STRRB</name>
<dbReference type="OMA" id="IQFYAFE"/>
<dbReference type="InterPro" id="IPR023139">
    <property type="entry name" value="PBDC1-like_dom_sf"/>
</dbReference>